<dbReference type="PANTHER" id="PTHR37461">
    <property type="entry name" value="ANTI-SIGMA-K FACTOR RSKA"/>
    <property type="match status" value="1"/>
</dbReference>
<keyword evidence="12" id="KW-1185">Reference proteome</keyword>
<dbReference type="EMBL" id="JABKAV010000023">
    <property type="protein sequence ID" value="NVO85177.1"/>
    <property type="molecule type" value="Genomic_DNA"/>
</dbReference>
<name>A0ABX2Q2J6_9BACT</name>
<comment type="subcellular location">
    <subcellularLocation>
        <location evidence="2">Cell membrane</location>
    </subcellularLocation>
    <subcellularLocation>
        <location evidence="1">Membrane</location>
        <topology evidence="1">Single-pass membrane protein</topology>
    </subcellularLocation>
</comment>
<keyword evidence="4 9" id="KW-0812">Transmembrane</keyword>
<evidence type="ECO:0000256" key="4">
    <source>
        <dbReference type="ARBA" id="ARBA00022692"/>
    </source>
</evidence>
<dbReference type="Gene3D" id="1.10.10.1320">
    <property type="entry name" value="Anti-sigma factor, zinc-finger domain"/>
    <property type="match status" value="1"/>
</dbReference>
<evidence type="ECO:0000313" key="11">
    <source>
        <dbReference type="EMBL" id="NVO85177.1"/>
    </source>
</evidence>
<evidence type="ECO:0000256" key="3">
    <source>
        <dbReference type="ARBA" id="ARBA00022475"/>
    </source>
</evidence>
<comment type="caution">
    <text evidence="11">The sequence shown here is derived from an EMBL/GenBank/DDBJ whole genome shotgun (WGS) entry which is preliminary data.</text>
</comment>
<evidence type="ECO:0000256" key="5">
    <source>
        <dbReference type="ARBA" id="ARBA00022989"/>
    </source>
</evidence>
<dbReference type="RefSeq" id="WP_176899848.1">
    <property type="nucleotide sequence ID" value="NZ_JABKAV010000023.1"/>
</dbReference>
<accession>A0ABX2Q2J6</accession>
<sequence length="308" mass="32756">MMDMQQYIESGILEEYALGVLSADERAGVERVAQQEPAVARELVAITNALNSYAAAHAVAPSSAMRERVLQAWEDSIRETDTTSPTAPPAAPVMAAQAPTPRMAVAPAEPATATAVSADAEGGAVIRQMPAAASAGRTRWLVAASIALLLISGLGNYLLYNRLRQTESSLELAQAEQSRYAATQQAALNERDQQLAILRNQAFRSVELKGTPKAPEALARVYYNATTKAVYVDVRNLPELPEGKQYQLWALDNGQPVDAGMLDTATATGDSIQQMKNIASAQAFAMTVEDIGGKPAPTMSTLTVIGNI</sequence>
<keyword evidence="6 9" id="KW-0472">Membrane</keyword>
<evidence type="ECO:0000313" key="12">
    <source>
        <dbReference type="Proteomes" id="UP000626554"/>
    </source>
</evidence>
<dbReference type="Pfam" id="PF10099">
    <property type="entry name" value="RskA_C"/>
    <property type="match status" value="1"/>
</dbReference>
<keyword evidence="5 9" id="KW-1133">Transmembrane helix</keyword>
<evidence type="ECO:0000256" key="9">
    <source>
        <dbReference type="SAM" id="Phobius"/>
    </source>
</evidence>
<gene>
    <name evidence="11" type="ORF">HW556_09830</name>
</gene>
<reference evidence="11 12" key="1">
    <citation type="submission" date="2020-05" db="EMBL/GenBank/DDBJ databases">
        <title>Hymenobacter terrestris sp. nov. and Hymenobacter lapidiphilus sp. nov., isolated from regoliths in Antarctica.</title>
        <authorList>
            <person name="Sedlacek I."/>
            <person name="Pantucek R."/>
            <person name="Zeman M."/>
            <person name="Holochova P."/>
            <person name="Kralova S."/>
            <person name="Stankova E."/>
            <person name="Sedo O."/>
            <person name="Micenkova L."/>
            <person name="Svec P."/>
            <person name="Gupta V."/>
            <person name="Sood U."/>
            <person name="Korpole U.S."/>
            <person name="Lal R."/>
        </authorList>
    </citation>
    <scope>NUCLEOTIDE SEQUENCE [LARGE SCALE GENOMIC DNA]</scope>
    <source>
        <strain evidence="11 12">P5252</strain>
    </source>
</reference>
<dbReference type="InterPro" id="IPR051474">
    <property type="entry name" value="Anti-sigma-K/W_factor"/>
</dbReference>
<dbReference type="PANTHER" id="PTHR37461:SF1">
    <property type="entry name" value="ANTI-SIGMA-K FACTOR RSKA"/>
    <property type="match status" value="1"/>
</dbReference>
<dbReference type="InterPro" id="IPR018764">
    <property type="entry name" value="RskA_C"/>
</dbReference>
<dbReference type="InterPro" id="IPR041916">
    <property type="entry name" value="Anti_sigma_zinc_sf"/>
</dbReference>
<evidence type="ECO:0000259" key="10">
    <source>
        <dbReference type="Pfam" id="PF10099"/>
    </source>
</evidence>
<organism evidence="11 12">
    <name type="scientific">Hymenobacter terrestris</name>
    <dbReference type="NCBI Taxonomy" id="2748310"/>
    <lineage>
        <taxon>Bacteria</taxon>
        <taxon>Pseudomonadati</taxon>
        <taxon>Bacteroidota</taxon>
        <taxon>Cytophagia</taxon>
        <taxon>Cytophagales</taxon>
        <taxon>Hymenobacteraceae</taxon>
        <taxon>Hymenobacter</taxon>
    </lineage>
</organism>
<keyword evidence="3" id="KW-1003">Cell membrane</keyword>
<evidence type="ECO:0000256" key="2">
    <source>
        <dbReference type="ARBA" id="ARBA00004236"/>
    </source>
</evidence>
<evidence type="ECO:0000256" key="1">
    <source>
        <dbReference type="ARBA" id="ARBA00004167"/>
    </source>
</evidence>
<protein>
    <recommendedName>
        <fullName evidence="8">Regulator of SigK</fullName>
    </recommendedName>
    <alternativeName>
        <fullName evidence="7">Sigma-K anti-sigma factor RskA</fullName>
    </alternativeName>
</protein>
<dbReference type="Proteomes" id="UP000626554">
    <property type="component" value="Unassembled WGS sequence"/>
</dbReference>
<feature type="domain" description="Anti-sigma K factor RskA C-terminal" evidence="10">
    <location>
        <begin position="143"/>
        <end position="298"/>
    </location>
</feature>
<feature type="transmembrane region" description="Helical" evidence="9">
    <location>
        <begin position="140"/>
        <end position="160"/>
    </location>
</feature>
<evidence type="ECO:0000256" key="6">
    <source>
        <dbReference type="ARBA" id="ARBA00023136"/>
    </source>
</evidence>
<evidence type="ECO:0000256" key="7">
    <source>
        <dbReference type="ARBA" id="ARBA00029829"/>
    </source>
</evidence>
<proteinExistence type="predicted"/>
<evidence type="ECO:0000256" key="8">
    <source>
        <dbReference type="ARBA" id="ARBA00030803"/>
    </source>
</evidence>